<evidence type="ECO:0000313" key="1">
    <source>
        <dbReference type="EMBL" id="RZC46715.1"/>
    </source>
</evidence>
<evidence type="ECO:0000313" key="2">
    <source>
        <dbReference type="Proteomes" id="UP000316621"/>
    </source>
</evidence>
<organism evidence="1 2">
    <name type="scientific">Papaver somniferum</name>
    <name type="common">Opium poppy</name>
    <dbReference type="NCBI Taxonomy" id="3469"/>
    <lineage>
        <taxon>Eukaryota</taxon>
        <taxon>Viridiplantae</taxon>
        <taxon>Streptophyta</taxon>
        <taxon>Embryophyta</taxon>
        <taxon>Tracheophyta</taxon>
        <taxon>Spermatophyta</taxon>
        <taxon>Magnoliopsida</taxon>
        <taxon>Ranunculales</taxon>
        <taxon>Papaveraceae</taxon>
        <taxon>Papaveroideae</taxon>
        <taxon>Papaver</taxon>
    </lineage>
</organism>
<accession>A0A4Y7IH00</accession>
<dbReference type="EMBL" id="CM010715">
    <property type="protein sequence ID" value="RZC46715.1"/>
    <property type="molecule type" value="Genomic_DNA"/>
</dbReference>
<sequence>MNECRIVAGGVQLMHSEIELMVIMEWNGGNEDWARIWDEFENWELHNKLVQLDITREGQEDAVAVADGVMMGLKF</sequence>
<keyword evidence="2" id="KW-1185">Reference proteome</keyword>
<reference evidence="1 2" key="1">
    <citation type="journal article" date="2018" name="Science">
        <title>The opium poppy genome and morphinan production.</title>
        <authorList>
            <person name="Guo L."/>
            <person name="Winzer T."/>
            <person name="Yang X."/>
            <person name="Li Y."/>
            <person name="Ning Z."/>
            <person name="He Z."/>
            <person name="Teodor R."/>
            <person name="Lu Y."/>
            <person name="Bowser T.A."/>
            <person name="Graham I.A."/>
            <person name="Ye K."/>
        </authorList>
    </citation>
    <scope>NUCLEOTIDE SEQUENCE [LARGE SCALE GENOMIC DNA]</scope>
    <source>
        <strain evidence="2">cv. HN1</strain>
        <tissue evidence="1">Leaves</tissue>
    </source>
</reference>
<name>A0A4Y7IH00_PAPSO</name>
<dbReference type="AlphaFoldDB" id="A0A4Y7IH00"/>
<dbReference type="Proteomes" id="UP000316621">
    <property type="component" value="Chromosome 1"/>
</dbReference>
<protein>
    <submittedName>
        <fullName evidence="1">Uncharacterized protein</fullName>
    </submittedName>
</protein>
<dbReference type="Gramene" id="RZC46715">
    <property type="protein sequence ID" value="RZC46715"/>
    <property type="gene ID" value="C5167_039661"/>
</dbReference>
<gene>
    <name evidence="1" type="ORF">C5167_039661</name>
</gene>
<proteinExistence type="predicted"/>